<evidence type="ECO:0000256" key="3">
    <source>
        <dbReference type="ARBA" id="ARBA00036607"/>
    </source>
</evidence>
<dbReference type="OrthoDB" id="9807829at2"/>
<evidence type="ECO:0000259" key="10">
    <source>
        <dbReference type="Pfam" id="PF00849"/>
    </source>
</evidence>
<dbReference type="PANTHER" id="PTHR21600:SF56">
    <property type="entry name" value="TRNA PSEUDOURIDINE SYNTHASE C"/>
    <property type="match status" value="1"/>
</dbReference>
<dbReference type="RefSeq" id="WP_123710637.1">
    <property type="nucleotide sequence ID" value="NZ_RKHR01000003.1"/>
</dbReference>
<evidence type="ECO:0000256" key="7">
    <source>
        <dbReference type="ARBA" id="ARBA00041803"/>
    </source>
</evidence>
<organism evidence="11 12">
    <name type="scientific">Sinobacterium caligoides</name>
    <dbReference type="NCBI Taxonomy" id="933926"/>
    <lineage>
        <taxon>Bacteria</taxon>
        <taxon>Pseudomonadati</taxon>
        <taxon>Pseudomonadota</taxon>
        <taxon>Gammaproteobacteria</taxon>
        <taxon>Cellvibrionales</taxon>
        <taxon>Spongiibacteraceae</taxon>
        <taxon>Sinobacterium</taxon>
    </lineage>
</organism>
<evidence type="ECO:0000313" key="12">
    <source>
        <dbReference type="Proteomes" id="UP000275394"/>
    </source>
</evidence>
<dbReference type="InterPro" id="IPR006224">
    <property type="entry name" value="PsdUridine_synth_RluA-like_CS"/>
</dbReference>
<evidence type="ECO:0000256" key="1">
    <source>
        <dbReference type="ARBA" id="ARBA00022694"/>
    </source>
</evidence>
<evidence type="ECO:0000256" key="4">
    <source>
        <dbReference type="ARBA" id="ARBA00037670"/>
    </source>
</evidence>
<dbReference type="GO" id="GO:0160149">
    <property type="term" value="F:tRNA pseudouridine(65) synthase activity"/>
    <property type="evidence" value="ECO:0007669"/>
    <property type="project" value="UniProtKB-EC"/>
</dbReference>
<comment type="function">
    <text evidence="4">Responsible for synthesis of pseudouridine from uracil-65 in transfer RNAs.</text>
</comment>
<dbReference type="PROSITE" id="PS01129">
    <property type="entry name" value="PSI_RLU"/>
    <property type="match status" value="1"/>
</dbReference>
<proteinExistence type="predicted"/>
<dbReference type="EC" id="5.4.99.26" evidence="5"/>
<dbReference type="GO" id="GO:0008033">
    <property type="term" value="P:tRNA processing"/>
    <property type="evidence" value="ECO:0007669"/>
    <property type="project" value="UniProtKB-KW"/>
</dbReference>
<dbReference type="AlphaFoldDB" id="A0A3N2DYQ1"/>
<keyword evidence="1" id="KW-0819">tRNA processing</keyword>
<name>A0A3N2DYQ1_9GAMM</name>
<dbReference type="InterPro" id="IPR020103">
    <property type="entry name" value="PsdUridine_synth_cat_dom_sf"/>
</dbReference>
<keyword evidence="2" id="KW-0413">Isomerase</keyword>
<dbReference type="Proteomes" id="UP000275394">
    <property type="component" value="Unassembled WGS sequence"/>
</dbReference>
<feature type="domain" description="Pseudouridine synthase RsuA/RluA-like" evidence="10">
    <location>
        <begin position="15"/>
        <end position="175"/>
    </location>
</feature>
<dbReference type="SUPFAM" id="SSF55120">
    <property type="entry name" value="Pseudouridine synthase"/>
    <property type="match status" value="1"/>
</dbReference>
<dbReference type="EMBL" id="RKHR01000003">
    <property type="protein sequence ID" value="ROS04649.1"/>
    <property type="molecule type" value="Genomic_DNA"/>
</dbReference>
<evidence type="ECO:0000256" key="2">
    <source>
        <dbReference type="ARBA" id="ARBA00023235"/>
    </source>
</evidence>
<sequence length="246" mass="28435">MLTEALQILYQDDYFVAVHKPAGLLVHRSNIDPHETSFLLQRLRDQLDRYLYPIHRLDKPTSGLILFAFDPVTAAKIQAMMAANEATKEYLLVCRGYTPESGFIDHAIRPIDEFKHKRKEAREPREAQEAQTEYRRLATVELPVCVDKYPASRYSLVLAKLLTGRKHQLRRHFKHLSHPIIGCPKYGKSSHNHYFAEQLMAPRLLLHSYRMAMKHPQTGESLLITCAPGGAFRELMARFNWLQSVD</sequence>
<evidence type="ECO:0000256" key="9">
    <source>
        <dbReference type="ARBA" id="ARBA00043049"/>
    </source>
</evidence>
<protein>
    <recommendedName>
        <fullName evidence="6">tRNA pseudouridine synthase C</fullName>
        <ecNumber evidence="5">5.4.99.26</ecNumber>
    </recommendedName>
    <alternativeName>
        <fullName evidence="8">tRNA pseudouridine(65) synthase</fullName>
    </alternativeName>
    <alternativeName>
        <fullName evidence="9">tRNA pseudouridylate synthase C</fullName>
    </alternativeName>
    <alternativeName>
        <fullName evidence="7">tRNA-uridine isomerase C</fullName>
    </alternativeName>
</protein>
<keyword evidence="12" id="KW-1185">Reference proteome</keyword>
<accession>A0A3N2DYQ1</accession>
<evidence type="ECO:0000256" key="6">
    <source>
        <dbReference type="ARBA" id="ARBA00040675"/>
    </source>
</evidence>
<dbReference type="Gene3D" id="3.30.2350.10">
    <property type="entry name" value="Pseudouridine synthase"/>
    <property type="match status" value="1"/>
</dbReference>
<evidence type="ECO:0000256" key="8">
    <source>
        <dbReference type="ARBA" id="ARBA00041975"/>
    </source>
</evidence>
<evidence type="ECO:0000313" key="11">
    <source>
        <dbReference type="EMBL" id="ROS04649.1"/>
    </source>
</evidence>
<dbReference type="Pfam" id="PF00849">
    <property type="entry name" value="PseudoU_synth_2"/>
    <property type="match status" value="1"/>
</dbReference>
<comment type="catalytic activity">
    <reaction evidence="3">
        <text>uridine(65) in tRNA = pseudouridine(65) in tRNA</text>
        <dbReference type="Rhea" id="RHEA:42536"/>
        <dbReference type="Rhea" id="RHEA-COMP:10103"/>
        <dbReference type="Rhea" id="RHEA-COMP:10104"/>
        <dbReference type="ChEBI" id="CHEBI:65314"/>
        <dbReference type="ChEBI" id="CHEBI:65315"/>
        <dbReference type="EC" id="5.4.99.26"/>
    </reaction>
</comment>
<dbReference type="PANTHER" id="PTHR21600">
    <property type="entry name" value="MITOCHONDRIAL RNA PSEUDOURIDINE SYNTHASE"/>
    <property type="match status" value="1"/>
</dbReference>
<evidence type="ECO:0000256" key="5">
    <source>
        <dbReference type="ARBA" id="ARBA00038943"/>
    </source>
</evidence>
<dbReference type="GO" id="GO:0003723">
    <property type="term" value="F:RNA binding"/>
    <property type="evidence" value="ECO:0007669"/>
    <property type="project" value="InterPro"/>
</dbReference>
<gene>
    <name evidence="11" type="ORF">EDC56_0155</name>
</gene>
<reference evidence="11 12" key="1">
    <citation type="submission" date="2018-11" db="EMBL/GenBank/DDBJ databases">
        <title>Genomic Encyclopedia of Type Strains, Phase IV (KMG-IV): sequencing the most valuable type-strain genomes for metagenomic binning, comparative biology and taxonomic classification.</title>
        <authorList>
            <person name="Goeker M."/>
        </authorList>
    </citation>
    <scope>NUCLEOTIDE SEQUENCE [LARGE SCALE GENOMIC DNA]</scope>
    <source>
        <strain evidence="11 12">DSM 100316</strain>
    </source>
</reference>
<dbReference type="GO" id="GO:0000455">
    <property type="term" value="P:enzyme-directed rRNA pseudouridine synthesis"/>
    <property type="evidence" value="ECO:0007669"/>
    <property type="project" value="TreeGrafter"/>
</dbReference>
<dbReference type="InterPro" id="IPR050188">
    <property type="entry name" value="RluA_PseudoU_synthase"/>
</dbReference>
<comment type="caution">
    <text evidence="11">The sequence shown here is derived from an EMBL/GenBank/DDBJ whole genome shotgun (WGS) entry which is preliminary data.</text>
</comment>
<dbReference type="InterPro" id="IPR006145">
    <property type="entry name" value="PsdUridine_synth_RsuA/RluA"/>
</dbReference>